<keyword evidence="3" id="KW-0677">Repeat</keyword>
<dbReference type="GO" id="GO:0061809">
    <property type="term" value="F:NAD+ nucleosidase activity, cyclic ADP-ribose generating"/>
    <property type="evidence" value="ECO:0007669"/>
    <property type="project" value="UniProtKB-EC"/>
</dbReference>
<dbReference type="Gene3D" id="3.80.10.10">
    <property type="entry name" value="Ribonuclease Inhibitor"/>
    <property type="match status" value="1"/>
</dbReference>
<evidence type="ECO:0000256" key="2">
    <source>
        <dbReference type="ARBA" id="ARBA00022614"/>
    </source>
</evidence>
<evidence type="ECO:0000256" key="7">
    <source>
        <dbReference type="ARBA" id="ARBA00047304"/>
    </source>
</evidence>
<dbReference type="Pfam" id="PF23598">
    <property type="entry name" value="LRR_14"/>
    <property type="match status" value="1"/>
</dbReference>
<dbReference type="Pfam" id="PF00931">
    <property type="entry name" value="NB-ARC"/>
    <property type="match status" value="1"/>
</dbReference>
<dbReference type="PANTHER" id="PTHR11017:SF573">
    <property type="entry name" value="ADP-RIBOSYL CYCLASE_CYCLIC ADP-RIBOSE HYDROLASE"/>
    <property type="match status" value="1"/>
</dbReference>
<dbReference type="Pfam" id="PF23282">
    <property type="entry name" value="WHD_ROQ1"/>
    <property type="match status" value="1"/>
</dbReference>
<evidence type="ECO:0000313" key="11">
    <source>
        <dbReference type="Proteomes" id="UP001280121"/>
    </source>
</evidence>
<keyword evidence="11" id="KW-1185">Reference proteome</keyword>
<gene>
    <name evidence="10" type="ORF">Ddye_010043</name>
</gene>
<dbReference type="AlphaFoldDB" id="A0AAD9XD42"/>
<evidence type="ECO:0000256" key="6">
    <source>
        <dbReference type="ARBA" id="ARBA00023027"/>
    </source>
</evidence>
<comment type="catalytic activity">
    <reaction evidence="7">
        <text>NAD(+) + H2O = ADP-D-ribose + nicotinamide + H(+)</text>
        <dbReference type="Rhea" id="RHEA:16301"/>
        <dbReference type="ChEBI" id="CHEBI:15377"/>
        <dbReference type="ChEBI" id="CHEBI:15378"/>
        <dbReference type="ChEBI" id="CHEBI:17154"/>
        <dbReference type="ChEBI" id="CHEBI:57540"/>
        <dbReference type="ChEBI" id="CHEBI:57967"/>
        <dbReference type="EC" id="3.2.2.6"/>
    </reaction>
    <physiologicalReaction direction="left-to-right" evidence="7">
        <dbReference type="Rhea" id="RHEA:16302"/>
    </physiologicalReaction>
</comment>
<dbReference type="PRINTS" id="PR00364">
    <property type="entry name" value="DISEASERSIST"/>
</dbReference>
<dbReference type="Pfam" id="PF20160">
    <property type="entry name" value="C-JID"/>
    <property type="match status" value="1"/>
</dbReference>
<evidence type="ECO:0000256" key="1">
    <source>
        <dbReference type="ARBA" id="ARBA00011982"/>
    </source>
</evidence>
<dbReference type="PANTHER" id="PTHR11017">
    <property type="entry name" value="LEUCINE-RICH REPEAT-CONTAINING PROTEIN"/>
    <property type="match status" value="1"/>
</dbReference>
<organism evidence="10 11">
    <name type="scientific">Dipteronia dyeriana</name>
    <dbReference type="NCBI Taxonomy" id="168575"/>
    <lineage>
        <taxon>Eukaryota</taxon>
        <taxon>Viridiplantae</taxon>
        <taxon>Streptophyta</taxon>
        <taxon>Embryophyta</taxon>
        <taxon>Tracheophyta</taxon>
        <taxon>Spermatophyta</taxon>
        <taxon>Magnoliopsida</taxon>
        <taxon>eudicotyledons</taxon>
        <taxon>Gunneridae</taxon>
        <taxon>Pentapetalae</taxon>
        <taxon>rosids</taxon>
        <taxon>malvids</taxon>
        <taxon>Sapindales</taxon>
        <taxon>Sapindaceae</taxon>
        <taxon>Hippocastanoideae</taxon>
        <taxon>Acereae</taxon>
        <taxon>Dipteronia</taxon>
    </lineage>
</organism>
<feature type="region of interest" description="Disordered" evidence="8">
    <location>
        <begin position="1054"/>
        <end position="1074"/>
    </location>
</feature>
<dbReference type="PROSITE" id="PS50104">
    <property type="entry name" value="TIR"/>
    <property type="match status" value="1"/>
</dbReference>
<dbReference type="InterPro" id="IPR027417">
    <property type="entry name" value="P-loop_NTPase"/>
</dbReference>
<dbReference type="GO" id="GO:0007165">
    <property type="term" value="P:signal transduction"/>
    <property type="evidence" value="ECO:0007669"/>
    <property type="project" value="InterPro"/>
</dbReference>
<dbReference type="SUPFAM" id="SSF52540">
    <property type="entry name" value="P-loop containing nucleoside triphosphate hydrolases"/>
    <property type="match status" value="1"/>
</dbReference>
<reference evidence="10" key="1">
    <citation type="journal article" date="2023" name="Plant J.">
        <title>Genome sequences and population genomics provide insights into the demographic history, inbreeding, and mutation load of two 'living fossil' tree species of Dipteronia.</title>
        <authorList>
            <person name="Feng Y."/>
            <person name="Comes H.P."/>
            <person name="Chen J."/>
            <person name="Zhu S."/>
            <person name="Lu R."/>
            <person name="Zhang X."/>
            <person name="Li P."/>
            <person name="Qiu J."/>
            <person name="Olsen K.M."/>
            <person name="Qiu Y."/>
        </authorList>
    </citation>
    <scope>NUCLEOTIDE SEQUENCE</scope>
    <source>
        <strain evidence="10">KIB01</strain>
    </source>
</reference>
<dbReference type="SUPFAM" id="SSF52058">
    <property type="entry name" value="L domain-like"/>
    <property type="match status" value="1"/>
</dbReference>
<keyword evidence="5" id="KW-0611">Plant defense</keyword>
<dbReference type="GO" id="GO:0051707">
    <property type="term" value="P:response to other organism"/>
    <property type="evidence" value="ECO:0007669"/>
    <property type="project" value="UniProtKB-ARBA"/>
</dbReference>
<dbReference type="EC" id="3.2.2.6" evidence="1"/>
<dbReference type="GO" id="GO:0043531">
    <property type="term" value="F:ADP binding"/>
    <property type="evidence" value="ECO:0007669"/>
    <property type="project" value="InterPro"/>
</dbReference>
<dbReference type="FunFam" id="3.40.50.10140:FF:000007">
    <property type="entry name" value="Disease resistance protein (TIR-NBS-LRR class)"/>
    <property type="match status" value="1"/>
</dbReference>
<dbReference type="Pfam" id="PF01582">
    <property type="entry name" value="TIR"/>
    <property type="match status" value="1"/>
</dbReference>
<evidence type="ECO:0000256" key="5">
    <source>
        <dbReference type="ARBA" id="ARBA00022821"/>
    </source>
</evidence>
<dbReference type="GO" id="GO:0006952">
    <property type="term" value="P:defense response"/>
    <property type="evidence" value="ECO:0007669"/>
    <property type="project" value="UniProtKB-KW"/>
</dbReference>
<dbReference type="SUPFAM" id="SSF52200">
    <property type="entry name" value="Toll/Interleukin receptor TIR domain"/>
    <property type="match status" value="1"/>
</dbReference>
<evidence type="ECO:0000256" key="8">
    <source>
        <dbReference type="SAM" id="MobiDB-lite"/>
    </source>
</evidence>
<dbReference type="InterPro" id="IPR042197">
    <property type="entry name" value="Apaf_helical"/>
</dbReference>
<dbReference type="InterPro" id="IPR035897">
    <property type="entry name" value="Toll_tir_struct_dom_sf"/>
</dbReference>
<dbReference type="InterPro" id="IPR044974">
    <property type="entry name" value="Disease_R_plants"/>
</dbReference>
<dbReference type="InterPro" id="IPR032675">
    <property type="entry name" value="LRR_dom_sf"/>
</dbReference>
<dbReference type="FunFam" id="1.10.8.430:FF:000002">
    <property type="entry name" value="Disease resistance protein (TIR-NBS-LRR class)"/>
    <property type="match status" value="1"/>
</dbReference>
<proteinExistence type="predicted"/>
<dbReference type="InterPro" id="IPR045344">
    <property type="entry name" value="C-JID"/>
</dbReference>
<evidence type="ECO:0000256" key="4">
    <source>
        <dbReference type="ARBA" id="ARBA00022801"/>
    </source>
</evidence>
<keyword evidence="2" id="KW-0433">Leucine-rich repeat</keyword>
<name>A0AAD9XD42_9ROSI</name>
<keyword evidence="6" id="KW-0520">NAD</keyword>
<dbReference type="InterPro" id="IPR058192">
    <property type="entry name" value="WHD_ROQ1-like"/>
</dbReference>
<keyword evidence="4" id="KW-0378">Hydrolase</keyword>
<dbReference type="EMBL" id="JANJYI010000003">
    <property type="protein sequence ID" value="KAK2656991.1"/>
    <property type="molecule type" value="Genomic_DNA"/>
</dbReference>
<dbReference type="Gene3D" id="3.40.50.300">
    <property type="entry name" value="P-loop containing nucleotide triphosphate hydrolases"/>
    <property type="match status" value="1"/>
</dbReference>
<evidence type="ECO:0000259" key="9">
    <source>
        <dbReference type="PROSITE" id="PS50104"/>
    </source>
</evidence>
<dbReference type="InterPro" id="IPR000157">
    <property type="entry name" value="TIR_dom"/>
</dbReference>
<comment type="caution">
    <text evidence="10">The sequence shown here is derived from an EMBL/GenBank/DDBJ whole genome shotgun (WGS) entry which is preliminary data.</text>
</comment>
<accession>A0AAD9XD42</accession>
<dbReference type="SMART" id="SM00255">
    <property type="entry name" value="TIR"/>
    <property type="match status" value="1"/>
</dbReference>
<dbReference type="Gene3D" id="1.10.8.430">
    <property type="entry name" value="Helical domain of apoptotic protease-activating factors"/>
    <property type="match status" value="1"/>
</dbReference>
<evidence type="ECO:0000256" key="3">
    <source>
        <dbReference type="ARBA" id="ARBA00022737"/>
    </source>
</evidence>
<dbReference type="InterPro" id="IPR002182">
    <property type="entry name" value="NB-ARC"/>
</dbReference>
<dbReference type="Gene3D" id="3.40.50.10140">
    <property type="entry name" value="Toll/interleukin-1 receptor homology (TIR) domain"/>
    <property type="match status" value="1"/>
</dbReference>
<feature type="domain" description="TIR" evidence="9">
    <location>
        <begin position="23"/>
        <end position="190"/>
    </location>
</feature>
<dbReference type="InterPro" id="IPR055414">
    <property type="entry name" value="LRR_R13L4/SHOC2-like"/>
</dbReference>
<protein>
    <recommendedName>
        <fullName evidence="1">ADP-ribosyl cyclase/cyclic ADP-ribose hydrolase</fullName>
        <ecNumber evidence="1">3.2.2.6</ecNumber>
    </recommendedName>
</protein>
<evidence type="ECO:0000313" key="10">
    <source>
        <dbReference type="EMBL" id="KAK2656991.1"/>
    </source>
</evidence>
<dbReference type="Proteomes" id="UP001280121">
    <property type="component" value="Unassembled WGS sequence"/>
</dbReference>
<sequence>MASNSTAKGSSASSSSDSSSIQGEYEVFLSFRGEDTRNNFTDHLYTALNDRGVYTFRDDERLERGKEISSELLQATERLSVSIIVLSKNYAYSTWCLEELAKILECMATKKHKVFLVFYYVDPSYIWKQRGDFETAFHRHEEDYKDNLDKVQRWRSALTQVGNLSGWHLQESRSEAELIKRIVDTISMSLKPTFSEIAEDLVGIKSSLEEINDLLESGLDDICFIGICGMGGIVFTKTTIARVLYERFSGNYQGSCFLADVREVSGKKGVVHLQEILFSKVLNETSLNICHEGINYIRRRLCHKRVFVVLDDVDQLEQLKKLAGEVNWFGSGSRVIITTRDKHVLISHEINSIYEVEGLKDYDALQLFHMKAFKQRQPTYDHVQLSKQIVRYANGLPLALEVLGSHLCGRTVEEWKSELNRLRHVPRKEILEILRINYDGLDETNKQIFLDIVCFFKGKNKDRVVEILDSCYFDSSVIGIKVLEDKSLITISNKLGMHDLLQEMGWEIIRDDRGKWSRLWLFEDIYHVLIENRILFKLKKSKSLKIRNVDLSEAIEYLSNELRFLKWPKYPLNSIPSDFQPQKLFELNLCYSRIKYLGKDMKVFQKLKTIKLNYSHNLIETPDFTKAPNLEMLDLEGCKNLVSFPSNVSGLKLLKILNLQGCSDLDKLPQNLGELECLEDLDLGGTAIRQVPPSIARLTNLKTLSFRACLWSLKTLDLRDCGLLEGALPNDIGSLCSLKELQLSNKYFFSLPESIRELSKLKILCLENCQWLRSLPELPPNTIFVAAEDCPSLTDVLGALRGGASKNFALHLFNCLKLLEKQDKENSLAVMLLKQYLQFHIRLPGSEIPKWFSSKTDKDSVAIELRPNWLNDEFMGIAMCGVYAPDPEDLNNGIEKMSFGMRMYMMRNTYAFGFDVPGFTAVESDHLCLTFVSRVMFKHHYSPRITEDDTSSDVVSAISGNSVFVIGSPCIHAQFVGSQSKVIKCGIRLVYKQDREDFQELPAAEGSTFHQNHNCSIPKRCDFWWRFLMPTKLEYHCNIRRNYSGLGLDAPNHARPEYSDSDEEPDLARKWRGI</sequence>